<proteinExistence type="predicted"/>
<evidence type="ECO:0000313" key="2">
    <source>
        <dbReference type="EMBL" id="KAH9317056.1"/>
    </source>
</evidence>
<feature type="region of interest" description="Disordered" evidence="1">
    <location>
        <begin position="1"/>
        <end position="53"/>
    </location>
</feature>
<evidence type="ECO:0000313" key="3">
    <source>
        <dbReference type="Proteomes" id="UP000824469"/>
    </source>
</evidence>
<comment type="caution">
    <text evidence="2">The sequence shown here is derived from an EMBL/GenBank/DDBJ whole genome shotgun (WGS) entry which is preliminary data.</text>
</comment>
<dbReference type="AlphaFoldDB" id="A0AA38G6J1"/>
<name>A0AA38G6J1_TAXCH</name>
<dbReference type="Proteomes" id="UP000824469">
    <property type="component" value="Unassembled WGS sequence"/>
</dbReference>
<gene>
    <name evidence="2" type="ORF">KI387_018825</name>
</gene>
<sequence length="53" mass="6056">FMTLGRGKERVNINVIPQHHKAKPMDSSDENNDWTSSDYSSSSELDIEDEESE</sequence>
<organism evidence="2 3">
    <name type="scientific">Taxus chinensis</name>
    <name type="common">Chinese yew</name>
    <name type="synonym">Taxus wallichiana var. chinensis</name>
    <dbReference type="NCBI Taxonomy" id="29808"/>
    <lineage>
        <taxon>Eukaryota</taxon>
        <taxon>Viridiplantae</taxon>
        <taxon>Streptophyta</taxon>
        <taxon>Embryophyta</taxon>
        <taxon>Tracheophyta</taxon>
        <taxon>Spermatophyta</taxon>
        <taxon>Pinopsida</taxon>
        <taxon>Pinidae</taxon>
        <taxon>Conifers II</taxon>
        <taxon>Cupressales</taxon>
        <taxon>Taxaceae</taxon>
        <taxon>Taxus</taxon>
    </lineage>
</organism>
<dbReference type="EMBL" id="JAHRHJ020000004">
    <property type="protein sequence ID" value="KAH9317056.1"/>
    <property type="molecule type" value="Genomic_DNA"/>
</dbReference>
<keyword evidence="3" id="KW-1185">Reference proteome</keyword>
<reference evidence="2 3" key="1">
    <citation type="journal article" date="2021" name="Nat. Plants">
        <title>The Taxus genome provides insights into paclitaxel biosynthesis.</title>
        <authorList>
            <person name="Xiong X."/>
            <person name="Gou J."/>
            <person name="Liao Q."/>
            <person name="Li Y."/>
            <person name="Zhou Q."/>
            <person name="Bi G."/>
            <person name="Li C."/>
            <person name="Du R."/>
            <person name="Wang X."/>
            <person name="Sun T."/>
            <person name="Guo L."/>
            <person name="Liang H."/>
            <person name="Lu P."/>
            <person name="Wu Y."/>
            <person name="Zhang Z."/>
            <person name="Ro D.K."/>
            <person name="Shang Y."/>
            <person name="Huang S."/>
            <person name="Yan J."/>
        </authorList>
    </citation>
    <scope>NUCLEOTIDE SEQUENCE [LARGE SCALE GENOMIC DNA]</scope>
    <source>
        <strain evidence="2">Ta-2019</strain>
    </source>
</reference>
<feature type="compositionally biased region" description="Basic and acidic residues" evidence="1">
    <location>
        <begin position="1"/>
        <end position="11"/>
    </location>
</feature>
<accession>A0AA38G6J1</accession>
<protein>
    <submittedName>
        <fullName evidence="2">Uncharacterized protein</fullName>
    </submittedName>
</protein>
<feature type="non-terminal residue" evidence="2">
    <location>
        <position position="53"/>
    </location>
</feature>
<evidence type="ECO:0000256" key="1">
    <source>
        <dbReference type="SAM" id="MobiDB-lite"/>
    </source>
</evidence>
<feature type="non-terminal residue" evidence="2">
    <location>
        <position position="1"/>
    </location>
</feature>